<dbReference type="PROSITE" id="PS51257">
    <property type="entry name" value="PROKAR_LIPOPROTEIN"/>
    <property type="match status" value="1"/>
</dbReference>
<dbReference type="RefSeq" id="WP_117527217.1">
    <property type="nucleotide sequence ID" value="NZ_JAQCWV010000012.1"/>
</dbReference>
<sequence>MKGKRVIAGMLLAGILAVTLTGCKNTDNTKEETEKPVITLGSDNYPPYNYLNEDGVATGIDVELATEAFKRMGYQVEVVQINWEKKKELVESGEIDCIMGCFSMEGRLDDYRWAGPYIASRQVVAVNENSDIYKLSDLEGKNLAVQSTTKPEGIFLNRTDERIPKLGNLISLGHRELIYTFLGKGYVDAVAAHEESVVQYMKDYDASFRILEEPLMITGIGVAFAKDDDRGICEQMDQTLEEMRQDGTSLKIIEKYLDDPQKYLEVDDLGY</sequence>
<organism evidence="4 5">
    <name type="scientific">Coprococcus catus</name>
    <dbReference type="NCBI Taxonomy" id="116085"/>
    <lineage>
        <taxon>Bacteria</taxon>
        <taxon>Bacillati</taxon>
        <taxon>Bacillota</taxon>
        <taxon>Clostridia</taxon>
        <taxon>Lachnospirales</taxon>
        <taxon>Lachnospiraceae</taxon>
        <taxon>Coprococcus</taxon>
    </lineage>
</organism>
<name>A0A3E2TRM0_9FIRM</name>
<proteinExistence type="predicted"/>
<evidence type="ECO:0000256" key="1">
    <source>
        <dbReference type="ARBA" id="ARBA00022729"/>
    </source>
</evidence>
<feature type="chain" id="PRO_5039487244" evidence="2">
    <location>
        <begin position="22"/>
        <end position="271"/>
    </location>
</feature>
<dbReference type="PANTHER" id="PTHR35936">
    <property type="entry name" value="MEMBRANE-BOUND LYTIC MUREIN TRANSGLYCOSYLASE F"/>
    <property type="match status" value="1"/>
</dbReference>
<reference evidence="4 5" key="1">
    <citation type="submission" date="2018-08" db="EMBL/GenBank/DDBJ databases">
        <title>A genome reference for cultivated species of the human gut microbiota.</title>
        <authorList>
            <person name="Zou Y."/>
            <person name="Xue W."/>
            <person name="Luo G."/>
        </authorList>
    </citation>
    <scope>NUCLEOTIDE SEQUENCE [LARGE SCALE GENOMIC DNA]</scope>
    <source>
        <strain evidence="4 5">AF45-17</strain>
    </source>
</reference>
<dbReference type="CDD" id="cd13530">
    <property type="entry name" value="PBP2_peptides_like"/>
    <property type="match status" value="1"/>
</dbReference>
<gene>
    <name evidence="4" type="ORF">DW070_03420</name>
</gene>
<feature type="signal peptide" evidence="2">
    <location>
        <begin position="1"/>
        <end position="21"/>
    </location>
</feature>
<comment type="caution">
    <text evidence="4">The sequence shown here is derived from an EMBL/GenBank/DDBJ whole genome shotgun (WGS) entry which is preliminary data.</text>
</comment>
<accession>A0A3E2TRM0</accession>
<dbReference type="Gene3D" id="3.40.190.10">
    <property type="entry name" value="Periplasmic binding protein-like II"/>
    <property type="match status" value="2"/>
</dbReference>
<dbReference type="PANTHER" id="PTHR35936:SF35">
    <property type="entry name" value="L-CYSTINE-BINDING PROTEIN TCYJ"/>
    <property type="match status" value="1"/>
</dbReference>
<dbReference type="SMART" id="SM00062">
    <property type="entry name" value="PBPb"/>
    <property type="match status" value="1"/>
</dbReference>
<keyword evidence="1 2" id="KW-0732">Signal</keyword>
<evidence type="ECO:0000313" key="5">
    <source>
        <dbReference type="Proteomes" id="UP000260773"/>
    </source>
</evidence>
<dbReference type="Proteomes" id="UP000260773">
    <property type="component" value="Unassembled WGS sequence"/>
</dbReference>
<protein>
    <submittedName>
        <fullName evidence="4">Amino acid ABC transporter substrate-binding protein</fullName>
    </submittedName>
</protein>
<evidence type="ECO:0000259" key="3">
    <source>
        <dbReference type="SMART" id="SM00062"/>
    </source>
</evidence>
<dbReference type="InterPro" id="IPR001638">
    <property type="entry name" value="Solute-binding_3/MltF_N"/>
</dbReference>
<dbReference type="SUPFAM" id="SSF53850">
    <property type="entry name" value="Periplasmic binding protein-like II"/>
    <property type="match status" value="1"/>
</dbReference>
<dbReference type="Pfam" id="PF00497">
    <property type="entry name" value="SBP_bac_3"/>
    <property type="match status" value="1"/>
</dbReference>
<evidence type="ECO:0000256" key="2">
    <source>
        <dbReference type="SAM" id="SignalP"/>
    </source>
</evidence>
<feature type="domain" description="Solute-binding protein family 3/N-terminal" evidence="3">
    <location>
        <begin position="37"/>
        <end position="260"/>
    </location>
</feature>
<dbReference type="AlphaFoldDB" id="A0A3E2TRM0"/>
<evidence type="ECO:0000313" key="4">
    <source>
        <dbReference type="EMBL" id="RGB81505.1"/>
    </source>
</evidence>
<dbReference type="EMBL" id="QVEP01000005">
    <property type="protein sequence ID" value="RGB81505.1"/>
    <property type="molecule type" value="Genomic_DNA"/>
</dbReference>